<comment type="caution">
    <text evidence="2">The sequence shown here is derived from an EMBL/GenBank/DDBJ whole genome shotgun (WGS) entry which is preliminary data.</text>
</comment>
<proteinExistence type="predicted"/>
<accession>A0A1F5LSF1</accession>
<dbReference type="AlphaFoldDB" id="A0A1F5LSF1"/>
<evidence type="ECO:0000313" key="2">
    <source>
        <dbReference type="EMBL" id="OGE55781.1"/>
    </source>
</evidence>
<dbReference type="EMBL" id="LXJU01000004">
    <property type="protein sequence ID" value="OGE55781.1"/>
    <property type="molecule type" value="Genomic_DNA"/>
</dbReference>
<evidence type="ECO:0000256" key="1">
    <source>
        <dbReference type="SAM" id="Phobius"/>
    </source>
</evidence>
<keyword evidence="1" id="KW-1133">Transmembrane helix</keyword>
<dbReference type="RefSeq" id="XP_022491210.1">
    <property type="nucleotide sequence ID" value="XM_022629169.1"/>
</dbReference>
<dbReference type="Gene3D" id="1.20.1250.20">
    <property type="entry name" value="MFS general substrate transporter like domains"/>
    <property type="match status" value="1"/>
</dbReference>
<dbReference type="STRING" id="1835702.A0A1F5LSF1"/>
<protein>
    <submittedName>
        <fullName evidence="2">Uncharacterized protein</fullName>
    </submittedName>
</protein>
<name>A0A1F5LSF1_PENAI</name>
<feature type="transmembrane region" description="Helical" evidence="1">
    <location>
        <begin position="116"/>
        <end position="142"/>
    </location>
</feature>
<reference evidence="2 3" key="1">
    <citation type="journal article" date="2016" name="Sci. Rep.">
        <title>Penicillium arizonense, a new, genome sequenced fungal species, reveals a high chemical diversity in secreted metabolites.</title>
        <authorList>
            <person name="Grijseels S."/>
            <person name="Nielsen J.C."/>
            <person name="Randelovic M."/>
            <person name="Nielsen J."/>
            <person name="Nielsen K.F."/>
            <person name="Workman M."/>
            <person name="Frisvad J.C."/>
        </authorList>
    </citation>
    <scope>NUCLEOTIDE SEQUENCE [LARGE SCALE GENOMIC DNA]</scope>
    <source>
        <strain evidence="2 3">CBS 141311</strain>
    </source>
</reference>
<evidence type="ECO:0000313" key="3">
    <source>
        <dbReference type="Proteomes" id="UP000177622"/>
    </source>
</evidence>
<sequence>MLFSFLVYVIPIFGGWRADVYLGQYKATIVEVLTCGLAHIIQVIGAISSPLQKGPANAASPFTLGLILVAFGAIFKSNASPTILDQQRQKTAYTKKLKSGETVIVDPEATTTRTMLIFYGFINIGALFMLATTYAELLVVIFDHMSHLSVAPSSSSSCLQENVQGAA</sequence>
<organism evidence="2 3">
    <name type="scientific">Penicillium arizonense</name>
    <dbReference type="NCBI Taxonomy" id="1835702"/>
    <lineage>
        <taxon>Eukaryota</taxon>
        <taxon>Fungi</taxon>
        <taxon>Dikarya</taxon>
        <taxon>Ascomycota</taxon>
        <taxon>Pezizomycotina</taxon>
        <taxon>Eurotiomycetes</taxon>
        <taxon>Eurotiomycetidae</taxon>
        <taxon>Eurotiales</taxon>
        <taxon>Aspergillaceae</taxon>
        <taxon>Penicillium</taxon>
    </lineage>
</organism>
<keyword evidence="1" id="KW-0812">Transmembrane</keyword>
<dbReference type="GeneID" id="34573903"/>
<dbReference type="Proteomes" id="UP000177622">
    <property type="component" value="Unassembled WGS sequence"/>
</dbReference>
<keyword evidence="1" id="KW-0472">Membrane</keyword>
<feature type="transmembrane region" description="Helical" evidence="1">
    <location>
        <begin position="27"/>
        <end position="46"/>
    </location>
</feature>
<keyword evidence="3" id="KW-1185">Reference proteome</keyword>
<gene>
    <name evidence="2" type="ORF">PENARI_c004G05950</name>
</gene>
<dbReference type="InterPro" id="IPR036259">
    <property type="entry name" value="MFS_trans_sf"/>
</dbReference>
<feature type="transmembrane region" description="Helical" evidence="1">
    <location>
        <begin position="58"/>
        <end position="75"/>
    </location>
</feature>
<dbReference type="OrthoDB" id="8904098at2759"/>